<sequence length="596" mass="65859">MPTLHDTLWNQTVDELRYRLKFLAPASKATKKADFIDRIKAELSGPGLAMAMDQLDETSRLAVIEAVHNPGLFHDAPRFSAKYGRDAVFFTVPEKPGFSSRYQTPQNSTRLNLFFYYDGPSRSRVVPSDLAAALRPLVPAPAAVTVPCIPEPVATEDRWVRHTEGEALSELGAMLRLAATGKLGFGGKTGMPSKNSLAAIETALTSGDWFPPERVHIPNPQPWDQEIGPIKPVGWTRMLYAAGLVSIGGSKSLLTPQGRKAVAKPAGEVIAAIWRKWIANRDYDEFNRIDVIKGQSVKGSLTARAPRRSAVLEALGKCPTGEWIPFDGFSRYMRAAGILFEVSNDPWKLYIADREYGALGYDGFGGWDVLQNRYLMCFLMEHAATLGLVDIAYGIPDHARPVDNWGMDDYLWLSRYDGLEAFRINPLGEHVLSGGNTAFHPTRPAAQVRLTVLGNRTIRVASGSLSPTERLQLETWAQPEGDDAFRLDDSRALDAVESGQDPDGFTKFLEERDDQPLPETTLAFLIQARENGDAVRQSGGAILFECRDARTADLISRSKDLEKLCLRAGETTLAVREEDLGMFRRQVRLLGLGIKC</sequence>
<accession>A0ABP9UKT0</accession>
<keyword evidence="2" id="KW-1185">Reference proteome</keyword>
<proteinExistence type="predicted"/>
<gene>
    <name evidence="1" type="ORF">Hsar01_00518</name>
</gene>
<organism evidence="1 2">
    <name type="scientific">Haloferula sargassicola</name>
    <dbReference type="NCBI Taxonomy" id="490096"/>
    <lineage>
        <taxon>Bacteria</taxon>
        <taxon>Pseudomonadati</taxon>
        <taxon>Verrucomicrobiota</taxon>
        <taxon>Verrucomicrobiia</taxon>
        <taxon>Verrucomicrobiales</taxon>
        <taxon>Verrucomicrobiaceae</taxon>
        <taxon>Haloferula</taxon>
    </lineage>
</organism>
<evidence type="ECO:0008006" key="3">
    <source>
        <dbReference type="Google" id="ProtNLM"/>
    </source>
</evidence>
<comment type="caution">
    <text evidence="1">The sequence shown here is derived from an EMBL/GenBank/DDBJ whole genome shotgun (WGS) entry which is preliminary data.</text>
</comment>
<dbReference type="Proteomes" id="UP001476282">
    <property type="component" value="Unassembled WGS sequence"/>
</dbReference>
<reference evidence="1 2" key="1">
    <citation type="submission" date="2024-02" db="EMBL/GenBank/DDBJ databases">
        <title>Haloferula sargassicola NBRC 104335.</title>
        <authorList>
            <person name="Ichikawa N."/>
            <person name="Katano-Makiyama Y."/>
            <person name="Hidaka K."/>
        </authorList>
    </citation>
    <scope>NUCLEOTIDE SEQUENCE [LARGE SCALE GENOMIC DNA]</scope>
    <source>
        <strain evidence="1 2">NBRC 104335</strain>
    </source>
</reference>
<dbReference type="RefSeq" id="WP_353565463.1">
    <property type="nucleotide sequence ID" value="NZ_BAABRI010000002.1"/>
</dbReference>
<evidence type="ECO:0000313" key="2">
    <source>
        <dbReference type="Proteomes" id="UP001476282"/>
    </source>
</evidence>
<name>A0ABP9UKT0_9BACT</name>
<evidence type="ECO:0000313" key="1">
    <source>
        <dbReference type="EMBL" id="GAA5481311.1"/>
    </source>
</evidence>
<dbReference type="EMBL" id="BAABRI010000002">
    <property type="protein sequence ID" value="GAA5481311.1"/>
    <property type="molecule type" value="Genomic_DNA"/>
</dbReference>
<protein>
    <recommendedName>
        <fullName evidence="3">Helicase XPB/Ssl2 N-terminal domain-containing protein</fullName>
    </recommendedName>
</protein>